<reference evidence="1" key="1">
    <citation type="journal article" date="2020" name="mSystems">
        <title>Genome- and Community-Level Interaction Insights into Carbon Utilization and Element Cycling Functions of Hydrothermarchaeota in Hydrothermal Sediment.</title>
        <authorList>
            <person name="Zhou Z."/>
            <person name="Liu Y."/>
            <person name="Xu W."/>
            <person name="Pan J."/>
            <person name="Luo Z.H."/>
            <person name="Li M."/>
        </authorList>
    </citation>
    <scope>NUCLEOTIDE SEQUENCE [LARGE SCALE GENOMIC DNA]</scope>
    <source>
        <strain evidence="1">SpSt-961</strain>
    </source>
</reference>
<dbReference type="EMBL" id="DTOZ01000063">
    <property type="protein sequence ID" value="HGE77853.1"/>
    <property type="molecule type" value="Genomic_DNA"/>
</dbReference>
<gene>
    <name evidence="1" type="ORF">ENX68_02485</name>
</gene>
<protein>
    <submittedName>
        <fullName evidence="1">Uncharacterized protein</fullName>
    </submittedName>
</protein>
<dbReference type="AlphaFoldDB" id="A0A7V3RGN4"/>
<accession>A0A7V3RGN4</accession>
<proteinExistence type="predicted"/>
<comment type="caution">
    <text evidence="1">The sequence shown here is derived from an EMBL/GenBank/DDBJ whole genome shotgun (WGS) entry which is preliminary data.</text>
</comment>
<name>A0A7V3RGN4_UNCW3</name>
<organism evidence="1">
    <name type="scientific">candidate division WOR-3 bacterium</name>
    <dbReference type="NCBI Taxonomy" id="2052148"/>
    <lineage>
        <taxon>Bacteria</taxon>
        <taxon>Bacteria division WOR-3</taxon>
    </lineage>
</organism>
<evidence type="ECO:0000313" key="1">
    <source>
        <dbReference type="EMBL" id="HGE77853.1"/>
    </source>
</evidence>
<sequence length="117" mass="12989">MKRILLFLIFLSLPLLAEEIWLGVVDGMKGDTLILVDGLKIYVPGLASGKFVLENNAPMDISAITFPIKASLVIDERGNRKAPEILNADGVKPEFSHLVYVKVHKFCEIKNGRLVDK</sequence>